<keyword evidence="8" id="KW-1185">Reference proteome</keyword>
<keyword evidence="2" id="KW-1003">Cell membrane</keyword>
<proteinExistence type="predicted"/>
<feature type="transmembrane region" description="Helical" evidence="6">
    <location>
        <begin position="311"/>
        <end position="329"/>
    </location>
</feature>
<organism evidence="7 8">
    <name type="scientific">Phaeovulum vinaykumarii</name>
    <dbReference type="NCBI Taxonomy" id="407234"/>
    <lineage>
        <taxon>Bacteria</taxon>
        <taxon>Pseudomonadati</taxon>
        <taxon>Pseudomonadota</taxon>
        <taxon>Alphaproteobacteria</taxon>
        <taxon>Rhodobacterales</taxon>
        <taxon>Paracoccaceae</taxon>
        <taxon>Phaeovulum</taxon>
    </lineage>
</organism>
<dbReference type="GO" id="GO:0055085">
    <property type="term" value="P:transmembrane transport"/>
    <property type="evidence" value="ECO:0007669"/>
    <property type="project" value="InterPro"/>
</dbReference>
<keyword evidence="4 6" id="KW-1133">Transmembrane helix</keyword>
<feature type="transmembrane region" description="Helical" evidence="6">
    <location>
        <begin position="55"/>
        <end position="78"/>
    </location>
</feature>
<feature type="transmembrane region" description="Helical" evidence="6">
    <location>
        <begin position="7"/>
        <end position="29"/>
    </location>
</feature>
<evidence type="ECO:0000256" key="1">
    <source>
        <dbReference type="ARBA" id="ARBA00004651"/>
    </source>
</evidence>
<feature type="transmembrane region" description="Helical" evidence="6">
    <location>
        <begin position="99"/>
        <end position="118"/>
    </location>
</feature>
<dbReference type="PANTHER" id="PTHR33529:SF6">
    <property type="entry name" value="YJGP_YJGQ FAMILY PERMEASE"/>
    <property type="match status" value="1"/>
</dbReference>
<evidence type="ECO:0000313" key="8">
    <source>
        <dbReference type="Proteomes" id="UP000186098"/>
    </source>
</evidence>
<name>A0A1N7K4V2_9RHOB</name>
<gene>
    <name evidence="7" type="ORF">SAMN05421795_101605</name>
</gene>
<dbReference type="PANTHER" id="PTHR33529">
    <property type="entry name" value="SLR0882 PROTEIN-RELATED"/>
    <property type="match status" value="1"/>
</dbReference>
<accession>A0A1N7K4V2</accession>
<sequence length="381" mass="40611">MSRIDRYLIAQLLALFGFFALVLVSVYWVNTTARLFDRMIADGQSAMVVLEFTAMMLPGVILLVLPVAVFAATLYGVNRLMGDSELVVMQATGISPWRMARGVAGFGLIVALAMGMLAHELVPISRARLAERQAQVSQNISARILVEGRFIHPASGVTLYIGQISPLGELLEVFISDNRAPDTETTYTAQKAVVVKTETGPRLVMFEGMVQDLAAQTGRLQVTRFDTLTYDIGALMGAIAPRRPRIEEFTTPQLIAHGTAVAHASGAGADLVRTILHERIAQPLLAPVGALLGLAALLTGGFSRFGIWRQIGFAILLAIGVQFLVNLTSDMARGLSGGWPLVYAPAVAGLLAAAALLGWGARRRRVPPPARSAADGSEAGA</sequence>
<dbReference type="GO" id="GO:0015920">
    <property type="term" value="P:lipopolysaccharide transport"/>
    <property type="evidence" value="ECO:0007669"/>
    <property type="project" value="TreeGrafter"/>
</dbReference>
<dbReference type="GO" id="GO:0043190">
    <property type="term" value="C:ATP-binding cassette (ABC) transporter complex"/>
    <property type="evidence" value="ECO:0007669"/>
    <property type="project" value="InterPro"/>
</dbReference>
<evidence type="ECO:0000256" key="3">
    <source>
        <dbReference type="ARBA" id="ARBA00022692"/>
    </source>
</evidence>
<evidence type="ECO:0000256" key="4">
    <source>
        <dbReference type="ARBA" id="ARBA00022989"/>
    </source>
</evidence>
<comment type="subcellular location">
    <subcellularLocation>
        <location evidence="1">Cell membrane</location>
        <topology evidence="1">Multi-pass membrane protein</topology>
    </subcellularLocation>
</comment>
<dbReference type="RefSeq" id="WP_076363401.1">
    <property type="nucleotide sequence ID" value="NZ_FTOM01000001.1"/>
</dbReference>
<dbReference type="OrthoDB" id="8477889at2"/>
<keyword evidence="3 6" id="KW-0812">Transmembrane</keyword>
<evidence type="ECO:0000256" key="2">
    <source>
        <dbReference type="ARBA" id="ARBA00022475"/>
    </source>
</evidence>
<dbReference type="EMBL" id="FTOM01000001">
    <property type="protein sequence ID" value="SIS56464.1"/>
    <property type="molecule type" value="Genomic_DNA"/>
</dbReference>
<dbReference type="InterPro" id="IPR005495">
    <property type="entry name" value="LptG/LptF_permease"/>
</dbReference>
<dbReference type="NCBIfam" id="TIGR04407">
    <property type="entry name" value="LptF_YjgP"/>
    <property type="match status" value="1"/>
</dbReference>
<dbReference type="InterPro" id="IPR030922">
    <property type="entry name" value="LptF"/>
</dbReference>
<feature type="transmembrane region" description="Helical" evidence="6">
    <location>
        <begin position="341"/>
        <end position="361"/>
    </location>
</feature>
<feature type="transmembrane region" description="Helical" evidence="6">
    <location>
        <begin position="280"/>
        <end position="299"/>
    </location>
</feature>
<keyword evidence="5 6" id="KW-0472">Membrane</keyword>
<dbReference type="Pfam" id="PF03739">
    <property type="entry name" value="LptF_LptG"/>
    <property type="match status" value="1"/>
</dbReference>
<evidence type="ECO:0000256" key="5">
    <source>
        <dbReference type="ARBA" id="ARBA00023136"/>
    </source>
</evidence>
<dbReference type="AlphaFoldDB" id="A0A1N7K4V2"/>
<protein>
    <submittedName>
        <fullName evidence="7">Lipopolysaccharide export system permease protein</fullName>
    </submittedName>
</protein>
<dbReference type="Proteomes" id="UP000186098">
    <property type="component" value="Unassembled WGS sequence"/>
</dbReference>
<dbReference type="STRING" id="407234.SAMN05421795_101605"/>
<reference evidence="8" key="1">
    <citation type="submission" date="2017-01" db="EMBL/GenBank/DDBJ databases">
        <authorList>
            <person name="Varghese N."/>
            <person name="Submissions S."/>
        </authorList>
    </citation>
    <scope>NUCLEOTIDE SEQUENCE [LARGE SCALE GENOMIC DNA]</scope>
    <source>
        <strain evidence="8">DSM 18714</strain>
    </source>
</reference>
<evidence type="ECO:0000256" key="6">
    <source>
        <dbReference type="SAM" id="Phobius"/>
    </source>
</evidence>
<evidence type="ECO:0000313" key="7">
    <source>
        <dbReference type="EMBL" id="SIS56464.1"/>
    </source>
</evidence>